<accession>A0ABV1N610</accession>
<reference evidence="2 3" key="1">
    <citation type="submission" date="2024-05" db="EMBL/GenBank/DDBJ databases">
        <title>Halomonas sp. CS7 16S ribosomal RNA gene Genome sequencing and assembly.</title>
        <authorList>
            <person name="Yook S."/>
        </authorList>
    </citation>
    <scope>NUCLEOTIDE SEQUENCE [LARGE SCALE GENOMIC DNA]</scope>
    <source>
        <strain evidence="2 3">CS7</strain>
    </source>
</reference>
<dbReference type="EMBL" id="JBEGCI010000008">
    <property type="protein sequence ID" value="MEQ6889167.1"/>
    <property type="molecule type" value="Genomic_DNA"/>
</dbReference>
<proteinExistence type="predicted"/>
<name>A0ABV1N610_9GAMM</name>
<evidence type="ECO:0000313" key="2">
    <source>
        <dbReference type="EMBL" id="MEQ6889167.1"/>
    </source>
</evidence>
<dbReference type="InterPro" id="IPR010727">
    <property type="entry name" value="DUF1302"/>
</dbReference>
<dbReference type="Pfam" id="PF06980">
    <property type="entry name" value="DUF1302"/>
    <property type="match status" value="1"/>
</dbReference>
<evidence type="ECO:0000313" key="3">
    <source>
        <dbReference type="Proteomes" id="UP001472978"/>
    </source>
</evidence>
<keyword evidence="3" id="KW-1185">Reference proteome</keyword>
<feature type="signal peptide" evidence="1">
    <location>
        <begin position="1"/>
        <end position="27"/>
    </location>
</feature>
<sequence>MTMLRSLRAHPLATAIMAASVSPVVLAGETVDLGGGVNLDWQATATYTLSSRLEDRDSELEDFTSGNDGNNNFDQGDLTSNRLSLLVESRLYKGRTGVVASASTFYDDVYHGSTPNDGPVNYAGDPSEFTDAAKRYHGGYSRLLDFYGYTTQTFGDDVLANFRVGKQVVSWGEALFLPSISIAQGPVDGTKSDIAGTEVKDILLPEDQVSMQMQIGNDLSLLAHAQYGWHRTIVPEPGAYLSSSDVVGRGGECLGPFIGGSCSFGVRVGTDEPDDFGQWGVGARYRLSLNTEVGLYYLNYHDRIPLTDINPLENSYRVRYFDDVDLIGATFTTAMGKASIAGELSYKDGAPVLVDTELFGESVPSPTRAEILQANLNTMYNIGRTPFADSALLLAEVAYVNVLDADARRIEGTEALPEAMAPETDELYFSNHGLAFATTLSLSYPGISEAWDLSVPISYSQQISGRTLTGGVGGEGDKRASVSANFTHRPTGLQAGLNYNAFFGGAETEDPESQRLLTDRDILSLVVKKAF</sequence>
<dbReference type="Proteomes" id="UP001472978">
    <property type="component" value="Unassembled WGS sequence"/>
</dbReference>
<evidence type="ECO:0000256" key="1">
    <source>
        <dbReference type="SAM" id="SignalP"/>
    </source>
</evidence>
<keyword evidence="1" id="KW-0732">Signal</keyword>
<organism evidence="2 3">
    <name type="scientific">Halomonas pelophila</name>
    <dbReference type="NCBI Taxonomy" id="3151122"/>
    <lineage>
        <taxon>Bacteria</taxon>
        <taxon>Pseudomonadati</taxon>
        <taxon>Pseudomonadota</taxon>
        <taxon>Gammaproteobacteria</taxon>
        <taxon>Oceanospirillales</taxon>
        <taxon>Halomonadaceae</taxon>
        <taxon>Halomonas</taxon>
    </lineage>
</organism>
<comment type="caution">
    <text evidence="2">The sequence shown here is derived from an EMBL/GenBank/DDBJ whole genome shotgun (WGS) entry which is preliminary data.</text>
</comment>
<protein>
    <submittedName>
        <fullName evidence="2">DUF1302 family protein</fullName>
    </submittedName>
</protein>
<dbReference type="RefSeq" id="WP_349758703.1">
    <property type="nucleotide sequence ID" value="NZ_JBEGCI010000008.1"/>
</dbReference>
<feature type="chain" id="PRO_5046672635" evidence="1">
    <location>
        <begin position="28"/>
        <end position="531"/>
    </location>
</feature>
<gene>
    <name evidence="2" type="ORF">ABE957_10825</name>
</gene>